<dbReference type="InterPro" id="IPR038476">
    <property type="entry name" value="UvrC_RNase_H_dom_sf"/>
</dbReference>
<dbReference type="OrthoDB" id="9804933at2"/>
<dbReference type="GO" id="GO:0006289">
    <property type="term" value="P:nucleotide-excision repair"/>
    <property type="evidence" value="ECO:0007669"/>
    <property type="project" value="UniProtKB-UniRule"/>
</dbReference>
<dbReference type="InterPro" id="IPR036876">
    <property type="entry name" value="UVR_dom_sf"/>
</dbReference>
<dbReference type="EMBL" id="PGLQ01000001">
    <property type="protein sequence ID" value="PJM80060.1"/>
    <property type="molecule type" value="Genomic_DNA"/>
</dbReference>
<dbReference type="Pfam" id="PF08459">
    <property type="entry name" value="UvrC_RNaseH_dom"/>
    <property type="match status" value="1"/>
</dbReference>
<dbReference type="GO" id="GO:0005737">
    <property type="term" value="C:cytoplasm"/>
    <property type="evidence" value="ECO:0007669"/>
    <property type="project" value="UniProtKB-SubCell"/>
</dbReference>
<dbReference type="GO" id="GO:0003677">
    <property type="term" value="F:DNA binding"/>
    <property type="evidence" value="ECO:0007669"/>
    <property type="project" value="UniProtKB-UniRule"/>
</dbReference>
<dbReference type="PROSITE" id="PS50151">
    <property type="entry name" value="UVR"/>
    <property type="match status" value="1"/>
</dbReference>
<dbReference type="Pfam" id="PF14520">
    <property type="entry name" value="HHH_5"/>
    <property type="match status" value="1"/>
</dbReference>
<dbReference type="GO" id="GO:0009380">
    <property type="term" value="C:excinuclease repair complex"/>
    <property type="evidence" value="ECO:0007669"/>
    <property type="project" value="InterPro"/>
</dbReference>
<feature type="region of interest" description="Disordered" evidence="7">
    <location>
        <begin position="592"/>
        <end position="625"/>
    </location>
</feature>
<keyword evidence="4 6" id="KW-0267">Excision nuclease</keyword>
<dbReference type="HAMAP" id="MF_00203">
    <property type="entry name" value="UvrC"/>
    <property type="match status" value="1"/>
</dbReference>
<feature type="compositionally biased region" description="Low complexity" evidence="7">
    <location>
        <begin position="597"/>
        <end position="606"/>
    </location>
</feature>
<keyword evidence="12" id="KW-1185">Reference proteome</keyword>
<dbReference type="Pfam" id="PF01541">
    <property type="entry name" value="GIY-YIG"/>
    <property type="match status" value="1"/>
</dbReference>
<dbReference type="Gene3D" id="3.40.1440.10">
    <property type="entry name" value="GIY-YIG endonuclease"/>
    <property type="match status" value="1"/>
</dbReference>
<dbReference type="InterPro" id="IPR004791">
    <property type="entry name" value="UvrC"/>
</dbReference>
<dbReference type="CDD" id="cd10434">
    <property type="entry name" value="GIY-YIG_UvrC_Cho"/>
    <property type="match status" value="1"/>
</dbReference>
<name>A0A2M9HTB4_9BIFI</name>
<evidence type="ECO:0000256" key="5">
    <source>
        <dbReference type="ARBA" id="ARBA00023204"/>
    </source>
</evidence>
<gene>
    <name evidence="6" type="primary">uvrC</name>
    <name evidence="11" type="ORF">CUU80_02735</name>
</gene>
<organism evidence="11 12">
    <name type="scientific">Bifidobacterium scaligerum</name>
    <dbReference type="NCBI Taxonomy" id="2052656"/>
    <lineage>
        <taxon>Bacteria</taxon>
        <taxon>Bacillati</taxon>
        <taxon>Actinomycetota</taxon>
        <taxon>Actinomycetes</taxon>
        <taxon>Bifidobacteriales</taxon>
        <taxon>Bifidobacteriaceae</taxon>
        <taxon>Bifidobacterium</taxon>
    </lineage>
</organism>
<dbReference type="Gene3D" id="1.10.150.20">
    <property type="entry name" value="5' to 3' exonuclease, C-terminal subdomain"/>
    <property type="match status" value="1"/>
</dbReference>
<dbReference type="AlphaFoldDB" id="A0A2M9HTB4"/>
<evidence type="ECO:0000313" key="12">
    <source>
        <dbReference type="Proteomes" id="UP000228755"/>
    </source>
</evidence>
<evidence type="ECO:0000259" key="8">
    <source>
        <dbReference type="PROSITE" id="PS50151"/>
    </source>
</evidence>
<accession>A0A2M9HTB4</accession>
<dbReference type="Gene3D" id="4.10.860.10">
    <property type="entry name" value="UVR domain"/>
    <property type="match status" value="1"/>
</dbReference>
<dbReference type="FunFam" id="3.40.1440.10:FF:000001">
    <property type="entry name" value="UvrABC system protein C"/>
    <property type="match status" value="1"/>
</dbReference>
<keyword evidence="5 6" id="KW-0234">DNA repair</keyword>
<comment type="subcellular location">
    <subcellularLocation>
        <location evidence="6">Cytoplasm</location>
    </subcellularLocation>
</comment>
<evidence type="ECO:0000256" key="6">
    <source>
        <dbReference type="HAMAP-Rule" id="MF_00203"/>
    </source>
</evidence>
<dbReference type="PROSITE" id="PS50164">
    <property type="entry name" value="GIY_YIG"/>
    <property type="match status" value="1"/>
</dbReference>
<feature type="domain" description="UvrC family homology region profile" evidence="10">
    <location>
        <begin position="311"/>
        <end position="663"/>
    </location>
</feature>
<dbReference type="Proteomes" id="UP000228755">
    <property type="component" value="Unassembled WGS sequence"/>
</dbReference>
<evidence type="ECO:0000259" key="9">
    <source>
        <dbReference type="PROSITE" id="PS50164"/>
    </source>
</evidence>
<comment type="subunit">
    <text evidence="6">Interacts with UvrB in an incision complex.</text>
</comment>
<reference evidence="11 12" key="1">
    <citation type="submission" date="2017-11" db="EMBL/GenBank/DDBJ databases">
        <title>Draft genome sequences of strains TRE 1, TRE D, TRE H and TRI 7, isolated from tamarins, belonging to four potential novel Bifidobacterium species.</title>
        <authorList>
            <person name="Mattarelli P."/>
            <person name="Modesto M."/>
            <person name="Bonetti A."/>
            <person name="Puglisi E."/>
            <person name="Morelli L."/>
        </authorList>
    </citation>
    <scope>NUCLEOTIDE SEQUENCE [LARGE SCALE GENOMIC DNA]</scope>
    <source>
        <strain evidence="12">TRED</strain>
    </source>
</reference>
<evidence type="ECO:0000256" key="7">
    <source>
        <dbReference type="SAM" id="MobiDB-lite"/>
    </source>
</evidence>
<dbReference type="InterPro" id="IPR047296">
    <property type="entry name" value="GIY-YIG_UvrC_Cho"/>
</dbReference>
<keyword evidence="3 6" id="KW-0228">DNA excision</keyword>
<keyword evidence="2 6" id="KW-0227">DNA damage</keyword>
<dbReference type="Pfam" id="PF22920">
    <property type="entry name" value="UvrC_RNaseH"/>
    <property type="match status" value="2"/>
</dbReference>
<comment type="similarity">
    <text evidence="6">Belongs to the UvrC family.</text>
</comment>
<dbReference type="InterPro" id="IPR001943">
    <property type="entry name" value="UVR_dom"/>
</dbReference>
<keyword evidence="6" id="KW-0742">SOS response</keyword>
<dbReference type="InterPro" id="IPR010994">
    <property type="entry name" value="RuvA_2-like"/>
</dbReference>
<comment type="function">
    <text evidence="6">The UvrABC repair system catalyzes the recognition and processing of DNA lesions. UvrC both incises the 5' and 3' sides of the lesion. The N-terminal half is responsible for the 3' incision and the C-terminal half is responsible for the 5' incision.</text>
</comment>
<feature type="domain" description="GIY-YIG" evidence="9">
    <location>
        <begin position="67"/>
        <end position="146"/>
    </location>
</feature>
<protein>
    <recommendedName>
        <fullName evidence="6">UvrABC system protein C</fullName>
        <shortName evidence="6">Protein UvrC</shortName>
    </recommendedName>
    <alternativeName>
        <fullName evidence="6">Excinuclease ABC subunit C</fullName>
    </alternativeName>
</protein>
<dbReference type="InterPro" id="IPR035901">
    <property type="entry name" value="GIY-YIG_endonuc_sf"/>
</dbReference>
<evidence type="ECO:0000256" key="4">
    <source>
        <dbReference type="ARBA" id="ARBA00022881"/>
    </source>
</evidence>
<sequence length="790" mass="88004">MTNDIERHSPDEWRKTAMALMDGVTANYGGPDDAAAGGVQARVNVNGAPLLGDSRDLFRPKTSDIPAKPGVYKWRDGEGRVIYVGKAKNLRNRLTNYFQPLYLLHPRTQTMVLTARSLEWTVVATELESLTLEYTWIKEFDPRFNVQFRDDKTYPYLAVSTGERIPRVWVTRSRKRRDTRYFGPYAKVWELRHSLDRLLRTFPVRTCTTNVFHKAQLTGRPCLLASIGKCSAPCIGRIGADEHRRLAEQLVGVMTGRLGRSYIAQLTREMKEASSELEFEKAARLRDQIQMLETVVQQNAVVLDQDVDADVFGFAGDELEACVHAFYVRAGSIRGERNWSVERVEDIEDGDLMADFIVQVYSEYANATGADDLAQGAQGEGTTISARREAIGSTQTVTATDALSRAKATRERNTRQEVTGRADLLAPIAPIPREIIVPIEPSRSRELEHWLTGLRGGAVTIRVAARGDKKQLMDRANDNAKQALARAKMSRISDMGARTQAMNDVAKALGLSEAPLRIECYDISNTVDGSFQVASMVVFEDAIAKKSEYRRFAIRGNDGKGAVDDLSALYETLTRRFRHGNIAGDSGESIDAEERAAQAATAQASFRDAEAPSQGASEHSEATSDDVDMLVQQNTNRRHFAYKPNLVVVDGGRPQVMAAAKALSDCGVDDVAVCGLAKRLEEVWVPDDDYPIILKRQSEGMYLLQRVRDESHRFAITYHRQQRRKGALRSALDDIPGIGESYQKRLLAHFGSVKAMREASVEDFEAVRGIGHAKAETLYNALHVETRQEE</sequence>
<dbReference type="SUPFAM" id="SSF82771">
    <property type="entry name" value="GIY-YIG endonuclease"/>
    <property type="match status" value="1"/>
</dbReference>
<dbReference type="GO" id="GO:0009432">
    <property type="term" value="P:SOS response"/>
    <property type="evidence" value="ECO:0007669"/>
    <property type="project" value="UniProtKB-UniRule"/>
</dbReference>
<dbReference type="GO" id="GO:0009381">
    <property type="term" value="F:excinuclease ABC activity"/>
    <property type="evidence" value="ECO:0007669"/>
    <property type="project" value="UniProtKB-UniRule"/>
</dbReference>
<comment type="caution">
    <text evidence="11">The sequence shown here is derived from an EMBL/GenBank/DDBJ whole genome shotgun (WGS) entry which is preliminary data.</text>
</comment>
<dbReference type="Pfam" id="PF02151">
    <property type="entry name" value="UVR"/>
    <property type="match status" value="1"/>
</dbReference>
<feature type="domain" description="UVR" evidence="8">
    <location>
        <begin position="260"/>
        <end position="295"/>
    </location>
</feature>
<dbReference type="PANTHER" id="PTHR30562:SF1">
    <property type="entry name" value="UVRABC SYSTEM PROTEIN C"/>
    <property type="match status" value="1"/>
</dbReference>
<dbReference type="SMART" id="SM00465">
    <property type="entry name" value="GIYc"/>
    <property type="match status" value="1"/>
</dbReference>
<dbReference type="PROSITE" id="PS50165">
    <property type="entry name" value="UVRC"/>
    <property type="match status" value="1"/>
</dbReference>
<dbReference type="PANTHER" id="PTHR30562">
    <property type="entry name" value="UVRC/OXIDOREDUCTASE"/>
    <property type="match status" value="1"/>
</dbReference>
<dbReference type="InterPro" id="IPR001162">
    <property type="entry name" value="UvrC_RNase_H_dom"/>
</dbReference>
<dbReference type="InterPro" id="IPR000305">
    <property type="entry name" value="GIY-YIG_endonuc"/>
</dbReference>
<evidence type="ECO:0000313" key="11">
    <source>
        <dbReference type="EMBL" id="PJM80060.1"/>
    </source>
</evidence>
<proteinExistence type="inferred from homology"/>
<dbReference type="SUPFAM" id="SSF46600">
    <property type="entry name" value="C-terminal UvrC-binding domain of UvrB"/>
    <property type="match status" value="1"/>
</dbReference>
<evidence type="ECO:0000259" key="10">
    <source>
        <dbReference type="PROSITE" id="PS50165"/>
    </source>
</evidence>
<dbReference type="InterPro" id="IPR050066">
    <property type="entry name" value="UvrABC_protein_C"/>
</dbReference>
<evidence type="ECO:0000256" key="1">
    <source>
        <dbReference type="ARBA" id="ARBA00022490"/>
    </source>
</evidence>
<evidence type="ECO:0000256" key="2">
    <source>
        <dbReference type="ARBA" id="ARBA00022763"/>
    </source>
</evidence>
<keyword evidence="1 6" id="KW-0963">Cytoplasm</keyword>
<dbReference type="SUPFAM" id="SSF47781">
    <property type="entry name" value="RuvA domain 2-like"/>
    <property type="match status" value="1"/>
</dbReference>
<dbReference type="Gene3D" id="3.30.420.340">
    <property type="entry name" value="UvrC, RNAse H endonuclease domain"/>
    <property type="match status" value="1"/>
</dbReference>
<evidence type="ECO:0000256" key="3">
    <source>
        <dbReference type="ARBA" id="ARBA00022769"/>
    </source>
</evidence>
<dbReference type="NCBIfam" id="NF001824">
    <property type="entry name" value="PRK00558.1-5"/>
    <property type="match status" value="1"/>
</dbReference>